<sequence length="399" mass="44399">MFAALIKPVVAFMHSLRLIFIFILNVTYYGGRSIFSIIKIICELFKEVFTALNIFCEEFYRFVCEIDCSVHSVANYVQSSTSSRAECFTEDLILFLNHISKIFTKTKLHTKLLACDLWTLLSNTILLIAERIWWTLTLIPRLLLNTIADTVDLAVDFIASVWREGISKAEKIVTKMLFASFILMFKNVKPNSRMPNIHKHIEANAVHFHNSFSARRARFTNSLEEEVVVAVVADRWGIGGTALGGAPLPAPLAPTNGAIFANTCLIAFTTIGFCDILCNCSKSISALLNNCRIAGLENITFRPPVSWGFQAFTSMLLLPVASPAALSACSCGSSRSSPISKAAAKHCIATSALSWASALKACESTCFFKYEIKHRTKFCCTSSVIVFFSFYYLFFCKFS</sequence>
<name>A0A1B0AIT0_GLOPL</name>
<feature type="transmembrane region" description="Helical" evidence="1">
    <location>
        <begin position="12"/>
        <end position="31"/>
    </location>
</feature>
<dbReference type="AlphaFoldDB" id="A0A1B0AIT0"/>
<evidence type="ECO:0000313" key="2">
    <source>
        <dbReference type="EnsemblMetazoa" id="GPAI047171-PA"/>
    </source>
</evidence>
<protein>
    <submittedName>
        <fullName evidence="2">Uncharacterized protein</fullName>
    </submittedName>
</protein>
<reference evidence="2" key="2">
    <citation type="submission" date="2020-05" db="UniProtKB">
        <authorList>
            <consortium name="EnsemblMetazoa"/>
        </authorList>
    </citation>
    <scope>IDENTIFICATION</scope>
    <source>
        <strain evidence="2">IAEA</strain>
    </source>
</reference>
<evidence type="ECO:0000256" key="1">
    <source>
        <dbReference type="SAM" id="Phobius"/>
    </source>
</evidence>
<dbReference type="VEuPathDB" id="VectorBase:GPAI047171"/>
<keyword evidence="3" id="KW-1185">Reference proteome</keyword>
<dbReference type="EnsemblMetazoa" id="GPAI047171-RA">
    <property type="protein sequence ID" value="GPAI047171-PA"/>
    <property type="gene ID" value="GPAI047171"/>
</dbReference>
<organism evidence="2 3">
    <name type="scientific">Glossina pallidipes</name>
    <name type="common">Tsetse fly</name>
    <dbReference type="NCBI Taxonomy" id="7398"/>
    <lineage>
        <taxon>Eukaryota</taxon>
        <taxon>Metazoa</taxon>
        <taxon>Ecdysozoa</taxon>
        <taxon>Arthropoda</taxon>
        <taxon>Hexapoda</taxon>
        <taxon>Insecta</taxon>
        <taxon>Pterygota</taxon>
        <taxon>Neoptera</taxon>
        <taxon>Endopterygota</taxon>
        <taxon>Diptera</taxon>
        <taxon>Brachycera</taxon>
        <taxon>Muscomorpha</taxon>
        <taxon>Hippoboscoidea</taxon>
        <taxon>Glossinidae</taxon>
        <taxon>Glossina</taxon>
    </lineage>
</organism>
<evidence type="ECO:0000313" key="3">
    <source>
        <dbReference type="Proteomes" id="UP000092445"/>
    </source>
</evidence>
<keyword evidence="1" id="KW-0472">Membrane</keyword>
<keyword evidence="1" id="KW-1133">Transmembrane helix</keyword>
<keyword evidence="1" id="KW-0812">Transmembrane</keyword>
<proteinExistence type="predicted"/>
<accession>A0A1B0AIT0</accession>
<dbReference type="STRING" id="7398.A0A1B0AIT0"/>
<dbReference type="Proteomes" id="UP000092445">
    <property type="component" value="Unassembled WGS sequence"/>
</dbReference>
<reference evidence="3" key="1">
    <citation type="submission" date="2014-03" db="EMBL/GenBank/DDBJ databases">
        <authorList>
            <person name="Aksoy S."/>
            <person name="Warren W."/>
            <person name="Wilson R.K."/>
        </authorList>
    </citation>
    <scope>NUCLEOTIDE SEQUENCE [LARGE SCALE GENOMIC DNA]</scope>
    <source>
        <strain evidence="3">IAEA</strain>
    </source>
</reference>
<feature type="transmembrane region" description="Helical" evidence="1">
    <location>
        <begin position="378"/>
        <end position="395"/>
    </location>
</feature>